<evidence type="ECO:0000256" key="4">
    <source>
        <dbReference type="ARBA" id="ARBA00022692"/>
    </source>
</evidence>
<dbReference type="Proteomes" id="UP000240971">
    <property type="component" value="Unassembled WGS sequence"/>
</dbReference>
<keyword evidence="7 8" id="KW-0998">Cell outer membrane</keyword>
<keyword evidence="14" id="KW-1185">Reference proteome</keyword>
<evidence type="ECO:0000259" key="11">
    <source>
        <dbReference type="Pfam" id="PF00593"/>
    </source>
</evidence>
<accession>A0A2P8HVS6</accession>
<evidence type="ECO:0000259" key="12">
    <source>
        <dbReference type="Pfam" id="PF07715"/>
    </source>
</evidence>
<dbReference type="InterPro" id="IPR037066">
    <property type="entry name" value="Plug_dom_sf"/>
</dbReference>
<dbReference type="EMBL" id="PYAW01000001">
    <property type="protein sequence ID" value="PSL50329.1"/>
    <property type="molecule type" value="Genomic_DNA"/>
</dbReference>
<dbReference type="GO" id="GO:0009279">
    <property type="term" value="C:cell outer membrane"/>
    <property type="evidence" value="ECO:0007669"/>
    <property type="project" value="UniProtKB-SubCell"/>
</dbReference>
<organism evidence="13 14">
    <name type="scientific">Chitinophaga niastensis</name>
    <dbReference type="NCBI Taxonomy" id="536980"/>
    <lineage>
        <taxon>Bacteria</taxon>
        <taxon>Pseudomonadati</taxon>
        <taxon>Bacteroidota</taxon>
        <taxon>Chitinophagia</taxon>
        <taxon>Chitinophagales</taxon>
        <taxon>Chitinophagaceae</taxon>
        <taxon>Chitinophaga</taxon>
    </lineage>
</organism>
<dbReference type="InterPro" id="IPR039426">
    <property type="entry name" value="TonB-dep_rcpt-like"/>
</dbReference>
<reference evidence="13 14" key="1">
    <citation type="submission" date="2018-03" db="EMBL/GenBank/DDBJ databases">
        <title>Genomic Encyclopedia of Archaeal and Bacterial Type Strains, Phase II (KMG-II): from individual species to whole genera.</title>
        <authorList>
            <person name="Goeker M."/>
        </authorList>
    </citation>
    <scope>NUCLEOTIDE SEQUENCE [LARGE SCALE GENOMIC DNA]</scope>
    <source>
        <strain evidence="13 14">DSM 24859</strain>
    </source>
</reference>
<dbReference type="Pfam" id="PF07715">
    <property type="entry name" value="Plug"/>
    <property type="match status" value="1"/>
</dbReference>
<evidence type="ECO:0000313" key="13">
    <source>
        <dbReference type="EMBL" id="PSL50329.1"/>
    </source>
</evidence>
<dbReference type="InterPro" id="IPR023997">
    <property type="entry name" value="TonB-dep_OMP_SusC/RagA_CS"/>
</dbReference>
<proteinExistence type="inferred from homology"/>
<evidence type="ECO:0000256" key="7">
    <source>
        <dbReference type="ARBA" id="ARBA00023237"/>
    </source>
</evidence>
<feature type="signal peptide" evidence="10">
    <location>
        <begin position="1"/>
        <end position="22"/>
    </location>
</feature>
<keyword evidence="10" id="KW-0732">Signal</keyword>
<evidence type="ECO:0000256" key="2">
    <source>
        <dbReference type="ARBA" id="ARBA00022448"/>
    </source>
</evidence>
<dbReference type="SUPFAM" id="SSF49464">
    <property type="entry name" value="Carboxypeptidase regulatory domain-like"/>
    <property type="match status" value="1"/>
</dbReference>
<dbReference type="OrthoDB" id="9768177at2"/>
<name>A0A2P8HVS6_CHINA</name>
<keyword evidence="3 8" id="KW-1134">Transmembrane beta strand</keyword>
<evidence type="ECO:0000256" key="10">
    <source>
        <dbReference type="SAM" id="SignalP"/>
    </source>
</evidence>
<dbReference type="InterPro" id="IPR000531">
    <property type="entry name" value="Beta-barrel_TonB"/>
</dbReference>
<dbReference type="RefSeq" id="WP_106527481.1">
    <property type="nucleotide sequence ID" value="NZ_PYAW01000001.1"/>
</dbReference>
<sequence length="1071" mass="115993">MKKILPSILIPVLLLFATVSWAQNKTVTGKVTDETGAPVPGASIAGKVSKAAVAADANGVFKIAVAPGEKTLTVTALGYTQQEVPVSDAPVTIRLSSSSKELSEVIVVGYGTQKITKVSGAISTIKGTDIANLRPVRLEEALQGRASGVNVIQSGSPGAKPTVLIRGIPSFTGTDPVVIIDGIPQTLDDLNAINAADIESLNVLKDAATTAIYGVKGGNGVIVVTTRSGKKNQKPEITVNANYGVQEVLKTIGVLNATEYGGIINEGSVAAGGNLIFPDISKLGAGTDWQKEIFHKAPMQNYNVGARGGSEKMTYFIAAGYLGQDGIVGGGSKSNFNRINGTANIGIDLAPKLKLILNTSYVNIRSKGIRENSFNSIIGSALNFDPTVPVLNSVPNTVGKYGFSDLLRSEIFNPLTKLDNTYQTSNGNKLYGKAELQYDILKNLKLTSRFGYTNWDETGKSFIPLVFYGPLNVENTMNADGATVVTKNDLGGISSSAHNSVTEYKKSNFSFTAETFANYNFNIKKDHHFETVAGFSMAKSTYNGLTATAQDVPFNSWTFADLTAATGTNSAGVVYYRDTIINGVAQQVRDKSGDVAPNLNARNMNKDRGFRKNLSYFGRINYDYKDKYLASFTARRDGSYAFGPDNKFADFYSGSLGWIISSEDFFHSNFINYLKIRGSYGTVGNENVNPPSIQVITGGPNYDNANNNGYTFGNSFLPGSTIGSYQNLALSWEKQKQSNVGFDITFFKNKFSLTADYFQKEVSGLLFTPSVSLYLGTAKVPDANIGATKSSGVDMSLGYTDKIANKLSISTSITFTSSKNMVTGTNTDNTAVINGGNYFNGQSQTVTRFEKGQIPGYFYGYKTDGLFQSVADIAKAPKQDGAQPGDIRFVDVNGDGVINDKDKTMIGNPFPKFTMGWNLFLGYKSFDLNIFTYASVGNDVYRAYERNANYTNKFRDVLDRWTGPGSTNNARHPRYSFTDGNSNIRVSDRYVEDGSFIKLKNIQLGYTLPASVFQHAGFRQVRVYVQVKNAYTFTRYSGYDPEIAGGILDTGVDRGAYPQARTWSFGIDFKL</sequence>
<dbReference type="Pfam" id="PF13715">
    <property type="entry name" value="CarbopepD_reg_2"/>
    <property type="match status" value="1"/>
</dbReference>
<dbReference type="NCBIfam" id="TIGR04057">
    <property type="entry name" value="SusC_RagA_signa"/>
    <property type="match status" value="1"/>
</dbReference>
<evidence type="ECO:0000256" key="9">
    <source>
        <dbReference type="RuleBase" id="RU003357"/>
    </source>
</evidence>
<evidence type="ECO:0000256" key="1">
    <source>
        <dbReference type="ARBA" id="ARBA00004571"/>
    </source>
</evidence>
<feature type="domain" description="TonB-dependent receptor plug" evidence="12">
    <location>
        <begin position="116"/>
        <end position="221"/>
    </location>
</feature>
<dbReference type="InterPro" id="IPR036942">
    <property type="entry name" value="Beta-barrel_TonB_sf"/>
</dbReference>
<dbReference type="InterPro" id="IPR023996">
    <property type="entry name" value="TonB-dep_OMP_SusC/RagA"/>
</dbReference>
<evidence type="ECO:0000256" key="6">
    <source>
        <dbReference type="ARBA" id="ARBA00023136"/>
    </source>
</evidence>
<comment type="caution">
    <text evidence="13">The sequence shown here is derived from an EMBL/GenBank/DDBJ whole genome shotgun (WGS) entry which is preliminary data.</text>
</comment>
<dbReference type="AlphaFoldDB" id="A0A2P8HVS6"/>
<dbReference type="Pfam" id="PF00593">
    <property type="entry name" value="TonB_dep_Rec_b-barrel"/>
    <property type="match status" value="1"/>
</dbReference>
<dbReference type="Gene3D" id="2.40.170.20">
    <property type="entry name" value="TonB-dependent receptor, beta-barrel domain"/>
    <property type="match status" value="1"/>
</dbReference>
<dbReference type="SUPFAM" id="SSF56935">
    <property type="entry name" value="Porins"/>
    <property type="match status" value="1"/>
</dbReference>
<keyword evidence="2 8" id="KW-0813">Transport</keyword>
<feature type="chain" id="PRO_5015172396" evidence="10">
    <location>
        <begin position="23"/>
        <end position="1071"/>
    </location>
</feature>
<dbReference type="InterPro" id="IPR008969">
    <property type="entry name" value="CarboxyPept-like_regulatory"/>
</dbReference>
<dbReference type="InterPro" id="IPR012910">
    <property type="entry name" value="Plug_dom"/>
</dbReference>
<dbReference type="NCBIfam" id="TIGR04056">
    <property type="entry name" value="OMP_RagA_SusC"/>
    <property type="match status" value="1"/>
</dbReference>
<evidence type="ECO:0000256" key="5">
    <source>
        <dbReference type="ARBA" id="ARBA00023077"/>
    </source>
</evidence>
<protein>
    <submittedName>
        <fullName evidence="13">TonB-linked SusC/RagA family outer membrane protein</fullName>
    </submittedName>
</protein>
<feature type="domain" description="TonB-dependent receptor-like beta-barrel" evidence="11">
    <location>
        <begin position="443"/>
        <end position="924"/>
    </location>
</feature>
<evidence type="ECO:0000256" key="3">
    <source>
        <dbReference type="ARBA" id="ARBA00022452"/>
    </source>
</evidence>
<comment type="similarity">
    <text evidence="8 9">Belongs to the TonB-dependent receptor family.</text>
</comment>
<keyword evidence="4 8" id="KW-0812">Transmembrane</keyword>
<dbReference type="Gene3D" id="2.170.130.10">
    <property type="entry name" value="TonB-dependent receptor, plug domain"/>
    <property type="match status" value="1"/>
</dbReference>
<keyword evidence="5 9" id="KW-0798">TonB box</keyword>
<dbReference type="Gene3D" id="2.60.40.1120">
    <property type="entry name" value="Carboxypeptidase-like, regulatory domain"/>
    <property type="match status" value="1"/>
</dbReference>
<keyword evidence="6 8" id="KW-0472">Membrane</keyword>
<evidence type="ECO:0000313" key="14">
    <source>
        <dbReference type="Proteomes" id="UP000240971"/>
    </source>
</evidence>
<dbReference type="PROSITE" id="PS52016">
    <property type="entry name" value="TONB_DEPENDENT_REC_3"/>
    <property type="match status" value="1"/>
</dbReference>
<evidence type="ECO:0000256" key="8">
    <source>
        <dbReference type="PROSITE-ProRule" id="PRU01360"/>
    </source>
</evidence>
<comment type="subcellular location">
    <subcellularLocation>
        <location evidence="1 8">Cell outer membrane</location>
        <topology evidence="1 8">Multi-pass membrane protein</topology>
    </subcellularLocation>
</comment>
<gene>
    <name evidence="13" type="ORF">CLV51_1011674</name>
</gene>